<accession>A0ACB8EVQ8</accession>
<sequence length="1092" mass="120838">MEDPEETFGGDGDASPAPYEELVSAMAGGLYGELERLVGAHGPGAVSGLLPQLVSVLEALQRSCGQVRDRDQSLEGLRDDRLRLLEQYERERGGRKRAEERFMELEDTMEQERKAHAATVARLEGQSRALEGKARSYADQVASLEDQKSLLLKELSALSQTHTKMTQSYRELKAQRVVLAGVGQTGSPSVETKRLKPRRIQEPSQFLPSTSDPGAPESPQPLEDSGENREPPCLEKAPQKTAGRNNCPLAQEMVQPEKAASPAREERFDLDEILRSTPELAPAPQLPNSPLNTTLERNTVSLFAEVSGLSPEIISDMDDGADLQGDGLETLMAENAQLQEARIALDTARRHLIARVEELTEDRESLRMEREVAMGSLSRCQTQLKEAELELNRIRQELEETRRPCDDGEAEVAPSRPQRFTRAEMARVVMERNLYKERLMELQEAVRRTELLRASREEQAVQMKKSSFWKIFDRLFSPLDAPEKAPASPLLAGRARSSPSLRGELGRNGGQASPALRYIPRATSPTEADSSPQQKRRELYRDIRSHIWQEHGRGQIHGWSQPPALQGQDPPVGGAEVPVLVQLRMLDQKDPSTKLWCAAASVGMELQGTPEAGAPSQCLEGSSRLWVASGTHSASEIMLFDAQNPNQLLEHFVLPGIHILSLVCVPGLMVPGRESPELEPEILEDPLAPGSDSEDETLEMEAADTEPTVWFGTQEGCIHIHSAKTDWRRCQGKAQLKDAVHCIVHSQGRVAATLGDGSVAIFHRNPVRKWDLRSPRLVDLGRPRRSIRCAIPVLDRLWCGYGNRIYVLDLRAARIQRYFEVTSHPESQVRHMVAAGSGIWVSVRLDSVLRLLHAETGQPLQEVELGPYISRMLGPSSLSLALNITALGAFGKRLWVGTSGGTVLSLPFVSEAAGSSGSPAPAGIPYCAMEQAQISYHGHRDAVRFFVTVPGCMDRSSSENPKETHEKKPRKPCSLVLSGGEGYINLRIGDDTDERYGDLLLPNPRLRRAERSHLIVWQVTKRGECVGILNHPNIVIVGILASTPTMLLPDLMIIARDKKEERSQARKLEIARLIPLELVDIYVHNPEEADAP</sequence>
<dbReference type="Proteomes" id="UP000827872">
    <property type="component" value="Linkage Group LG15"/>
</dbReference>
<gene>
    <name evidence="1" type="ORF">K3G42_012102</name>
</gene>
<protein>
    <submittedName>
        <fullName evidence="1">Uncharacterized protein</fullName>
    </submittedName>
</protein>
<proteinExistence type="predicted"/>
<evidence type="ECO:0000313" key="2">
    <source>
        <dbReference type="Proteomes" id="UP000827872"/>
    </source>
</evidence>
<evidence type="ECO:0000313" key="1">
    <source>
        <dbReference type="EMBL" id="KAH7996920.1"/>
    </source>
</evidence>
<comment type="caution">
    <text evidence="1">The sequence shown here is derived from an EMBL/GenBank/DDBJ whole genome shotgun (WGS) entry which is preliminary data.</text>
</comment>
<organism evidence="1 2">
    <name type="scientific">Sphaerodactylus townsendi</name>
    <dbReference type="NCBI Taxonomy" id="933632"/>
    <lineage>
        <taxon>Eukaryota</taxon>
        <taxon>Metazoa</taxon>
        <taxon>Chordata</taxon>
        <taxon>Craniata</taxon>
        <taxon>Vertebrata</taxon>
        <taxon>Euteleostomi</taxon>
        <taxon>Lepidosauria</taxon>
        <taxon>Squamata</taxon>
        <taxon>Bifurcata</taxon>
        <taxon>Gekkota</taxon>
        <taxon>Sphaerodactylidae</taxon>
        <taxon>Sphaerodactylus</taxon>
    </lineage>
</organism>
<reference evidence="1" key="1">
    <citation type="submission" date="2021-08" db="EMBL/GenBank/DDBJ databases">
        <title>The first chromosome-level gecko genome reveals the dynamic sex chromosomes of Neotropical dwarf geckos (Sphaerodactylidae: Sphaerodactylus).</title>
        <authorList>
            <person name="Pinto B.J."/>
            <person name="Keating S.E."/>
            <person name="Gamble T."/>
        </authorList>
    </citation>
    <scope>NUCLEOTIDE SEQUENCE</scope>
    <source>
        <strain evidence="1">TG3544</strain>
    </source>
</reference>
<name>A0ACB8EVQ8_9SAUR</name>
<keyword evidence="2" id="KW-1185">Reference proteome</keyword>
<dbReference type="EMBL" id="CM037628">
    <property type="protein sequence ID" value="KAH7996920.1"/>
    <property type="molecule type" value="Genomic_DNA"/>
</dbReference>